<keyword evidence="3" id="KW-1185">Reference proteome</keyword>
<reference evidence="2 3" key="1">
    <citation type="journal article" date="2016" name="Mol. Biol. Evol.">
        <title>Comparative Genomics of Early-Diverging Mushroom-Forming Fungi Provides Insights into the Origins of Lignocellulose Decay Capabilities.</title>
        <authorList>
            <person name="Nagy L.G."/>
            <person name="Riley R."/>
            <person name="Tritt A."/>
            <person name="Adam C."/>
            <person name="Daum C."/>
            <person name="Floudas D."/>
            <person name="Sun H."/>
            <person name="Yadav J.S."/>
            <person name="Pangilinan J."/>
            <person name="Larsson K.H."/>
            <person name="Matsuura K."/>
            <person name="Barry K."/>
            <person name="Labutti K."/>
            <person name="Kuo R."/>
            <person name="Ohm R.A."/>
            <person name="Bhattacharya S.S."/>
            <person name="Shirouzu T."/>
            <person name="Yoshinaga Y."/>
            <person name="Martin F.M."/>
            <person name="Grigoriev I.V."/>
            <person name="Hibbett D.S."/>
        </authorList>
    </citation>
    <scope>NUCLEOTIDE SEQUENCE [LARGE SCALE GENOMIC DNA]</scope>
    <source>
        <strain evidence="2 3">CBS 109695</strain>
    </source>
</reference>
<evidence type="ECO:0000313" key="2">
    <source>
        <dbReference type="EMBL" id="KZP34183.1"/>
    </source>
</evidence>
<accession>A0A166WWK5</accession>
<dbReference type="Proteomes" id="UP000076532">
    <property type="component" value="Unassembled WGS sequence"/>
</dbReference>
<feature type="region of interest" description="Disordered" evidence="1">
    <location>
        <begin position="1"/>
        <end position="29"/>
    </location>
</feature>
<protein>
    <submittedName>
        <fullName evidence="2">Uncharacterized protein</fullName>
    </submittedName>
</protein>
<dbReference type="EMBL" id="KV417480">
    <property type="protein sequence ID" value="KZP34183.1"/>
    <property type="molecule type" value="Genomic_DNA"/>
</dbReference>
<evidence type="ECO:0000313" key="3">
    <source>
        <dbReference type="Proteomes" id="UP000076532"/>
    </source>
</evidence>
<organism evidence="2 3">
    <name type="scientific">Athelia psychrophila</name>
    <dbReference type="NCBI Taxonomy" id="1759441"/>
    <lineage>
        <taxon>Eukaryota</taxon>
        <taxon>Fungi</taxon>
        <taxon>Dikarya</taxon>
        <taxon>Basidiomycota</taxon>
        <taxon>Agaricomycotina</taxon>
        <taxon>Agaricomycetes</taxon>
        <taxon>Agaricomycetidae</taxon>
        <taxon>Atheliales</taxon>
        <taxon>Atheliaceae</taxon>
        <taxon>Athelia</taxon>
    </lineage>
</organism>
<gene>
    <name evidence="2" type="ORF">FIBSPDRAFT_846291</name>
</gene>
<sequence>MASPRGLPGGLSAGRSTGTRNGRAHELDTPKTSHTYRQTSFELRAHLYAQQDRSLRRGKAGGYSWTPLYRSFIVIDNAGCVVSAARCQTEEKAVVYDSIIWAICFCGTVGRWIEVCVSWCFWLWQAVFDSPRPIAKPRIDNMFDPVLVPTPMEITPNPLDPVTTFQRSG</sequence>
<dbReference type="AlphaFoldDB" id="A0A166WWK5"/>
<proteinExistence type="predicted"/>
<evidence type="ECO:0000256" key="1">
    <source>
        <dbReference type="SAM" id="MobiDB-lite"/>
    </source>
</evidence>
<name>A0A166WWK5_9AGAM</name>